<feature type="binding site" evidence="1">
    <location>
        <position position="17"/>
    </location>
    <ligand>
        <name>a divalent metal cation</name>
        <dbReference type="ChEBI" id="CHEBI:60240"/>
        <label>1</label>
    </ligand>
</feature>
<evidence type="ECO:0000313" key="2">
    <source>
        <dbReference type="EMBL" id="HIR13660.1"/>
    </source>
</evidence>
<reference evidence="2" key="1">
    <citation type="submission" date="2020-10" db="EMBL/GenBank/DDBJ databases">
        <authorList>
            <person name="Gilroy R."/>
        </authorList>
    </citation>
    <scope>NUCLEOTIDE SEQUENCE</scope>
    <source>
        <strain evidence="2">ChiSjej4B22-8148</strain>
    </source>
</reference>
<dbReference type="Pfam" id="PF01026">
    <property type="entry name" value="TatD_DNase"/>
    <property type="match status" value="1"/>
</dbReference>
<organism evidence="2 3">
    <name type="scientific">Candidatus Choladousia intestinavium</name>
    <dbReference type="NCBI Taxonomy" id="2840727"/>
    <lineage>
        <taxon>Bacteria</taxon>
        <taxon>Bacillati</taxon>
        <taxon>Bacillota</taxon>
        <taxon>Clostridia</taxon>
        <taxon>Lachnospirales</taxon>
        <taxon>Lachnospiraceae</taxon>
        <taxon>Lachnospiraceae incertae sedis</taxon>
        <taxon>Candidatus Choladousia</taxon>
    </lineage>
</organism>
<dbReference type="Proteomes" id="UP000886757">
    <property type="component" value="Unassembled WGS sequence"/>
</dbReference>
<feature type="binding site" evidence="1">
    <location>
        <position position="224"/>
    </location>
    <ligand>
        <name>a divalent metal cation</name>
        <dbReference type="ChEBI" id="CHEBI:60240"/>
        <label>1</label>
    </ligand>
</feature>
<dbReference type="SUPFAM" id="SSF51556">
    <property type="entry name" value="Metallo-dependent hydrolases"/>
    <property type="match status" value="1"/>
</dbReference>
<proteinExistence type="predicted"/>
<feature type="binding site" evidence="1">
    <location>
        <position position="106"/>
    </location>
    <ligand>
        <name>a divalent metal cation</name>
        <dbReference type="ChEBI" id="CHEBI:60240"/>
        <label>1</label>
    </ligand>
</feature>
<feature type="binding site" evidence="1">
    <location>
        <position position="164"/>
    </location>
    <ligand>
        <name>a divalent metal cation</name>
        <dbReference type="ChEBI" id="CHEBI:60240"/>
        <label>2</label>
    </ligand>
</feature>
<dbReference type="InterPro" id="IPR032466">
    <property type="entry name" value="Metal_Hydrolase"/>
</dbReference>
<keyword evidence="2" id="KW-0378">Hydrolase</keyword>
<dbReference type="GO" id="GO:0016788">
    <property type="term" value="F:hydrolase activity, acting on ester bonds"/>
    <property type="evidence" value="ECO:0007669"/>
    <property type="project" value="InterPro"/>
</dbReference>
<dbReference type="Gene3D" id="3.20.20.140">
    <property type="entry name" value="Metal-dependent hydrolases"/>
    <property type="match status" value="1"/>
</dbReference>
<keyword evidence="1" id="KW-0479">Metal-binding</keyword>
<sequence>MKTLEERLRQTRMIDMHAHFSCLEEGWEKLRRTERMQLGEQELRVRGENRILTCFSGGRPGEWELLEEFSGREEVLLSFGIHPWYADRYEAEDYRETFEKCRILGEIGMDSVWCRVPLPVQEKQFKKQLRIAADLKKPVLLHTKGAERRIAELVKDFPGRICVHWYSGEEKELELFLEKDCYFTLGPDTSALCKREEAALSGEEQVRRRMLQEIPANRLFVETDGIGAVAWAMGKERMELEEIPGVLGQNLACTAKWKRLSEKEMEEQMKKNLLEFLKK</sequence>
<dbReference type="PANTHER" id="PTHR46124:SF2">
    <property type="entry name" value="D-AMINOACYL-TRNA DEACYLASE"/>
    <property type="match status" value="1"/>
</dbReference>
<protein>
    <submittedName>
        <fullName evidence="2">TatD family hydrolase</fullName>
    </submittedName>
</protein>
<comment type="caution">
    <text evidence="2">The sequence shown here is derived from an EMBL/GenBank/DDBJ whole genome shotgun (WGS) entry which is preliminary data.</text>
</comment>
<name>A0A9D1AC53_9FIRM</name>
<dbReference type="PIRSF" id="PIRSF005902">
    <property type="entry name" value="DNase_TatD"/>
    <property type="match status" value="1"/>
</dbReference>
<evidence type="ECO:0000313" key="3">
    <source>
        <dbReference type="Proteomes" id="UP000886757"/>
    </source>
</evidence>
<feature type="binding site" evidence="1">
    <location>
        <position position="19"/>
    </location>
    <ligand>
        <name>a divalent metal cation</name>
        <dbReference type="ChEBI" id="CHEBI:60240"/>
        <label>1</label>
    </ligand>
</feature>
<dbReference type="AlphaFoldDB" id="A0A9D1AC53"/>
<feature type="binding site" evidence="1">
    <location>
        <position position="142"/>
    </location>
    <ligand>
        <name>a divalent metal cation</name>
        <dbReference type="ChEBI" id="CHEBI:60240"/>
        <label>2</label>
    </ligand>
</feature>
<reference evidence="2" key="2">
    <citation type="journal article" date="2021" name="PeerJ">
        <title>Extensive microbial diversity within the chicken gut microbiome revealed by metagenomics and culture.</title>
        <authorList>
            <person name="Gilroy R."/>
            <person name="Ravi A."/>
            <person name="Getino M."/>
            <person name="Pursley I."/>
            <person name="Horton D.L."/>
            <person name="Alikhan N.F."/>
            <person name="Baker D."/>
            <person name="Gharbi K."/>
            <person name="Hall N."/>
            <person name="Watson M."/>
            <person name="Adriaenssens E.M."/>
            <person name="Foster-Nyarko E."/>
            <person name="Jarju S."/>
            <person name="Secka A."/>
            <person name="Antonio M."/>
            <person name="Oren A."/>
            <person name="Chaudhuri R.R."/>
            <person name="La Ragione R."/>
            <person name="Hildebrand F."/>
            <person name="Pallen M.J."/>
        </authorList>
    </citation>
    <scope>NUCLEOTIDE SEQUENCE</scope>
    <source>
        <strain evidence="2">ChiSjej4B22-8148</strain>
    </source>
</reference>
<dbReference type="EMBL" id="DVGK01000079">
    <property type="protein sequence ID" value="HIR13660.1"/>
    <property type="molecule type" value="Genomic_DNA"/>
</dbReference>
<gene>
    <name evidence="2" type="ORF">IAB31_07035</name>
</gene>
<dbReference type="PANTHER" id="PTHR46124">
    <property type="entry name" value="D-AMINOACYL-TRNA DEACYLASE"/>
    <property type="match status" value="1"/>
</dbReference>
<dbReference type="GO" id="GO:0046872">
    <property type="term" value="F:metal ion binding"/>
    <property type="evidence" value="ECO:0007669"/>
    <property type="project" value="UniProtKB-KW"/>
</dbReference>
<accession>A0A9D1AC53</accession>
<evidence type="ECO:0000256" key="1">
    <source>
        <dbReference type="PIRSR" id="PIRSR005902-1"/>
    </source>
</evidence>
<dbReference type="InterPro" id="IPR001130">
    <property type="entry name" value="TatD-like"/>
</dbReference>